<keyword evidence="3" id="KW-1185">Reference proteome</keyword>
<accession>A0A1I7STS1</accession>
<protein>
    <submittedName>
        <fullName evidence="1">(pine wood nematode) hypothetical protein</fullName>
    </submittedName>
</protein>
<reference evidence="4" key="1">
    <citation type="submission" date="2016-11" db="UniProtKB">
        <authorList>
            <consortium name="WormBaseParasite"/>
        </authorList>
    </citation>
    <scope>IDENTIFICATION</scope>
</reference>
<sequence>MFYDETNREKPILNETNWKFGGLIGLELTGKLEIGKGTIKAFENNWTSDTRQHKQIKQNDSLRLTNGHLARDLTALSAFRPQTLRTGHLIPPFIRHPSGLGAPRTLRPF</sequence>
<evidence type="ECO:0000313" key="4">
    <source>
        <dbReference type="WBParaSite" id="BXY_1644100.1"/>
    </source>
</evidence>
<reference evidence="1" key="2">
    <citation type="submission" date="2020-09" db="EMBL/GenBank/DDBJ databases">
        <authorList>
            <person name="Kikuchi T."/>
        </authorList>
    </citation>
    <scope>NUCLEOTIDE SEQUENCE</scope>
    <source>
        <strain evidence="1">Ka4C1</strain>
    </source>
</reference>
<name>A0A1I7STS1_BURXY</name>
<dbReference type="WBParaSite" id="BXY_1644100.1">
    <property type="protein sequence ID" value="BXY_1644100.1"/>
    <property type="gene ID" value="BXY_1644100"/>
</dbReference>
<evidence type="ECO:0000313" key="3">
    <source>
        <dbReference type="Proteomes" id="UP000659654"/>
    </source>
</evidence>
<evidence type="ECO:0000313" key="1">
    <source>
        <dbReference type="EMBL" id="CAD5221240.1"/>
    </source>
</evidence>
<organism evidence="2 4">
    <name type="scientific">Bursaphelenchus xylophilus</name>
    <name type="common">Pinewood nematode worm</name>
    <name type="synonym">Aphelenchoides xylophilus</name>
    <dbReference type="NCBI Taxonomy" id="6326"/>
    <lineage>
        <taxon>Eukaryota</taxon>
        <taxon>Metazoa</taxon>
        <taxon>Ecdysozoa</taxon>
        <taxon>Nematoda</taxon>
        <taxon>Chromadorea</taxon>
        <taxon>Rhabditida</taxon>
        <taxon>Tylenchina</taxon>
        <taxon>Tylenchomorpha</taxon>
        <taxon>Aphelenchoidea</taxon>
        <taxon>Aphelenchoididae</taxon>
        <taxon>Bursaphelenchus</taxon>
    </lineage>
</organism>
<evidence type="ECO:0000313" key="2">
    <source>
        <dbReference type="Proteomes" id="UP000095284"/>
    </source>
</evidence>
<dbReference type="Proteomes" id="UP000659654">
    <property type="component" value="Unassembled WGS sequence"/>
</dbReference>
<gene>
    <name evidence="1" type="ORF">BXYJ_LOCUS6579</name>
</gene>
<dbReference type="Proteomes" id="UP000582659">
    <property type="component" value="Unassembled WGS sequence"/>
</dbReference>
<dbReference type="AlphaFoldDB" id="A0A1I7STS1"/>
<proteinExistence type="predicted"/>
<dbReference type="Proteomes" id="UP000095284">
    <property type="component" value="Unplaced"/>
</dbReference>
<dbReference type="EMBL" id="CAJFCV020000003">
    <property type="protein sequence ID" value="CAG9108043.1"/>
    <property type="molecule type" value="Genomic_DNA"/>
</dbReference>
<dbReference type="EMBL" id="CAJFDI010000003">
    <property type="protein sequence ID" value="CAD5221240.1"/>
    <property type="molecule type" value="Genomic_DNA"/>
</dbReference>